<evidence type="ECO:0000313" key="3">
    <source>
        <dbReference type="Proteomes" id="UP000295525"/>
    </source>
</evidence>
<dbReference type="GO" id="GO:0005975">
    <property type="term" value="P:carbohydrate metabolic process"/>
    <property type="evidence" value="ECO:0007669"/>
    <property type="project" value="InterPro"/>
</dbReference>
<dbReference type="Pfam" id="PF01522">
    <property type="entry name" value="Polysacc_deac_1"/>
    <property type="match status" value="1"/>
</dbReference>
<name>A0A4R3MBD1_9BURK</name>
<dbReference type="InterPro" id="IPR011330">
    <property type="entry name" value="Glyco_hydro/deAcase_b/a-brl"/>
</dbReference>
<gene>
    <name evidence="2" type="ORF">EDC26_10160</name>
</gene>
<evidence type="ECO:0000259" key="1">
    <source>
        <dbReference type="PROSITE" id="PS51677"/>
    </source>
</evidence>
<dbReference type="InterPro" id="IPR037950">
    <property type="entry name" value="PgdA-like"/>
</dbReference>
<evidence type="ECO:0000313" key="2">
    <source>
        <dbReference type="EMBL" id="TCT10840.1"/>
    </source>
</evidence>
<dbReference type="Gene3D" id="3.20.20.370">
    <property type="entry name" value="Glycoside hydrolase/deacetylase"/>
    <property type="match status" value="1"/>
</dbReference>
<reference evidence="2 3" key="1">
    <citation type="submission" date="2019-03" db="EMBL/GenBank/DDBJ databases">
        <title>Genomic Encyclopedia of Type Strains, Phase IV (KMG-IV): sequencing the most valuable type-strain genomes for metagenomic binning, comparative biology and taxonomic classification.</title>
        <authorList>
            <person name="Goeker M."/>
        </authorList>
    </citation>
    <scope>NUCLEOTIDE SEQUENCE [LARGE SCALE GENOMIC DNA]</scope>
    <source>
        <strain evidence="2 3">DSM 24591</strain>
    </source>
</reference>
<accession>A0A4R3MBD1</accession>
<dbReference type="RefSeq" id="WP_132579281.1">
    <property type="nucleotide sequence ID" value="NZ_SMAJ01000001.1"/>
</dbReference>
<dbReference type="AlphaFoldDB" id="A0A4R3MBD1"/>
<dbReference type="InterPro" id="IPR002509">
    <property type="entry name" value="NODB_dom"/>
</dbReference>
<dbReference type="OrthoDB" id="9074860at2"/>
<dbReference type="EMBL" id="SMAJ01000001">
    <property type="protein sequence ID" value="TCT10840.1"/>
    <property type="molecule type" value="Genomic_DNA"/>
</dbReference>
<feature type="domain" description="NodB homology" evidence="1">
    <location>
        <begin position="27"/>
        <end position="261"/>
    </location>
</feature>
<sequence length="261" mass="29855">MKNFPVVFGIDLDAESSWLGKSPENAGKPVLLSHGTYEIREGLKSLLDVLDRHDVRSTFFIPGLIAHRHPEAVTEIFRRGHEVASHGYNHLSPPLLDAGQERKELASGIETLEKITGRRPVTWQAPSWEITARTIDYLIDEGVSVSSNFHDSTRPYRHVRNGVPLPLVELPVEWHLADAPFFLYGGMPGRQIWPPLTVEEMWKEDFRGLYEREGSYFRLALHVQLIAHPGRLRMLERFIQFIKEHPNAYFTRCDELAATIA</sequence>
<dbReference type="Proteomes" id="UP000295525">
    <property type="component" value="Unassembled WGS sequence"/>
</dbReference>
<dbReference type="PROSITE" id="PS51677">
    <property type="entry name" value="NODB"/>
    <property type="match status" value="1"/>
</dbReference>
<comment type="caution">
    <text evidence="2">The sequence shown here is derived from an EMBL/GenBank/DDBJ whole genome shotgun (WGS) entry which is preliminary data.</text>
</comment>
<keyword evidence="3" id="KW-1185">Reference proteome</keyword>
<protein>
    <submittedName>
        <fullName evidence="2">Peptidoglycan/xylan/chitin deacetylase (PgdA/CDA1 family)</fullName>
    </submittedName>
</protein>
<dbReference type="PANTHER" id="PTHR47561:SF1">
    <property type="entry name" value="POLYSACCHARIDE DEACETYLASE FAMILY PROTEIN (AFU_ORTHOLOGUE AFUA_6G05030)"/>
    <property type="match status" value="1"/>
</dbReference>
<dbReference type="PANTHER" id="PTHR47561">
    <property type="entry name" value="POLYSACCHARIDE DEACETYLASE FAMILY PROTEIN (AFU_ORTHOLOGUE AFUA_6G05030)"/>
    <property type="match status" value="1"/>
</dbReference>
<dbReference type="GO" id="GO:0016810">
    <property type="term" value="F:hydrolase activity, acting on carbon-nitrogen (but not peptide) bonds"/>
    <property type="evidence" value="ECO:0007669"/>
    <property type="project" value="InterPro"/>
</dbReference>
<organism evidence="2 3">
    <name type="scientific">Paralcaligenes ureilyticus</name>
    <dbReference type="NCBI Taxonomy" id="627131"/>
    <lineage>
        <taxon>Bacteria</taxon>
        <taxon>Pseudomonadati</taxon>
        <taxon>Pseudomonadota</taxon>
        <taxon>Betaproteobacteria</taxon>
        <taxon>Burkholderiales</taxon>
        <taxon>Alcaligenaceae</taxon>
        <taxon>Paralcaligenes</taxon>
    </lineage>
</organism>
<dbReference type="CDD" id="cd10938">
    <property type="entry name" value="CE4_HpPgdA_like"/>
    <property type="match status" value="1"/>
</dbReference>
<dbReference type="SUPFAM" id="SSF88713">
    <property type="entry name" value="Glycoside hydrolase/deacetylase"/>
    <property type="match status" value="1"/>
</dbReference>
<proteinExistence type="predicted"/>